<feature type="compositionally biased region" description="Polar residues" evidence="1">
    <location>
        <begin position="600"/>
        <end position="609"/>
    </location>
</feature>
<proteinExistence type="predicted"/>
<reference evidence="2 3" key="1">
    <citation type="journal article" date="2019" name="Mol. Ecol. Resour.">
        <title>Improving Illumina assemblies with Hi-C and long reads: an example with the North African dromedary.</title>
        <authorList>
            <person name="Elbers J.P."/>
            <person name="Rogers M.F."/>
            <person name="Perelman P.L."/>
            <person name="Proskuryakova A.A."/>
            <person name="Serdyukova N.A."/>
            <person name="Johnson W.E."/>
            <person name="Horin P."/>
            <person name="Corander J."/>
            <person name="Murphy D."/>
            <person name="Burger P.A."/>
        </authorList>
    </citation>
    <scope>NUCLEOTIDE SEQUENCE [LARGE SCALE GENOMIC DNA]</scope>
    <source>
        <strain evidence="2">Drom800</strain>
        <tissue evidence="2">Blood</tissue>
    </source>
</reference>
<feature type="region of interest" description="Disordered" evidence="1">
    <location>
        <begin position="410"/>
        <end position="459"/>
    </location>
</feature>
<gene>
    <name evidence="2" type="ORF">Cadr_000011636</name>
</gene>
<feature type="region of interest" description="Disordered" evidence="1">
    <location>
        <begin position="977"/>
        <end position="1047"/>
    </location>
</feature>
<feature type="compositionally biased region" description="Basic and acidic residues" evidence="1">
    <location>
        <begin position="930"/>
        <end position="942"/>
    </location>
</feature>
<feature type="region of interest" description="Disordered" evidence="1">
    <location>
        <begin position="894"/>
        <end position="956"/>
    </location>
</feature>
<feature type="region of interest" description="Disordered" evidence="1">
    <location>
        <begin position="292"/>
        <end position="313"/>
    </location>
</feature>
<sequence>MPALVAQDRGAECWETVFCGDPVLLHQRVQMDPTPAVGGCHHKRDTEHGNLPLYSKQQAGLLFVLEGTTTSLHLSRNGPGKQLPGLCGLGTPSKTCSAQDPHGALSLNSAPLLASGEFSHEDAARCWWHQAQQTRSGLAGSAGHAASCRCRRAQLDQVLDLEERALVAPPLPPHLLESEVFLPQVPGCCSPSEDLQTSDSGMGGDLAGRALNDPGAEPVLTLIRGPFLVGCHQEGAPTRCAQACWESHQLLRRNEDTGWWAEADTTSMISCDPHIHPSYSLLPMPRPTFPGPQALPEHWDTSTHSRAGAQPSESLRRVEVPGHLPDPLGCPDAAPCFRIEGQTTCNACTPYLRGFPKQTHPRRPGSKPSYLVNPLETGCSQDISVLHQVLFVVPGTPDGAEGALLVPPLRRLPARGSGPSRTALPGPPLQMRERPQNQQNEAGSSQSVQVGSGCPPDPNLGVWRTGTACQKVIKESPYSPEKQAKRCTLGCKKHTPFPCPNQPQRKMWPCRWLGWYLYWKQGQEGTLMLLITQVNLTVVAPVQNVASCGSYLAPSPRLAAEVDSINPLSISNPPDPHAWANQVRPGLLNRETGGKRPNQCGRSFVQTLPSMHDSGSESETKARKGPASLSDQTAQGQQHGLGPHSAHTQLPPLELLTPKDSPQPCAFTGALSEQFLPAFLRDTSAQQPVPKPTLYSLGSQRKMKLSQEFFSALKYQRGKAARQGPVTASAVQYSGSETAQGVQMSGAQESYTVSCPQHTAGGRQSLHTRLPWHAVALPASCHPGHPHESYHLGKAGKPRSTMTHGLARAECKRAHSDTWKERSGAPLHGQLCSISSQTRAKTAINAWPLADYGPSSNGVGADSLPPQQYIWTTHPRLLMQSPLSIKEEWGSCLGIGGRGGRGQRTQHREGDDKDNRKQRRQNRQGAQQERPGDLRPAQREGRGLSPPGSNHNPVSQEALLNPSALLSAGQYELPSIRRPARSQKLAAQAEPPSANSDQLRKCKKGGAGKVQEGGTLPYGEVFSSSQAHKRTPHEPCTNEPSETSRLGPDWLTSRETAVCLLPAKHNTPWPLVETFCPKAHWDLEDSAHARSGVGLALTSGRKEVEEKMQSSPGSSLWPTLPFLGRGGSVPP</sequence>
<feature type="compositionally biased region" description="Low complexity" evidence="1">
    <location>
        <begin position="443"/>
        <end position="453"/>
    </location>
</feature>
<name>A0A5N4DPR4_CAMDR</name>
<evidence type="ECO:0000313" key="2">
    <source>
        <dbReference type="EMBL" id="KAB1273056.1"/>
    </source>
</evidence>
<evidence type="ECO:0000256" key="1">
    <source>
        <dbReference type="SAM" id="MobiDB-lite"/>
    </source>
</evidence>
<protein>
    <submittedName>
        <fullName evidence="2">Uncharacterized protein</fullName>
    </submittedName>
</protein>
<dbReference type="AlphaFoldDB" id="A0A5N4DPR4"/>
<keyword evidence="3" id="KW-1185">Reference proteome</keyword>
<dbReference type="EMBL" id="JWIN03000009">
    <property type="protein sequence ID" value="KAB1273056.1"/>
    <property type="molecule type" value="Genomic_DNA"/>
</dbReference>
<feature type="region of interest" description="Disordered" evidence="1">
    <location>
        <begin position="587"/>
        <end position="667"/>
    </location>
</feature>
<evidence type="ECO:0000313" key="3">
    <source>
        <dbReference type="Proteomes" id="UP000299084"/>
    </source>
</evidence>
<comment type="caution">
    <text evidence="2">The sequence shown here is derived from an EMBL/GenBank/DDBJ whole genome shotgun (WGS) entry which is preliminary data.</text>
</comment>
<accession>A0A5N4DPR4</accession>
<organism evidence="2 3">
    <name type="scientific">Camelus dromedarius</name>
    <name type="common">Dromedary</name>
    <name type="synonym">Arabian camel</name>
    <dbReference type="NCBI Taxonomy" id="9838"/>
    <lineage>
        <taxon>Eukaryota</taxon>
        <taxon>Metazoa</taxon>
        <taxon>Chordata</taxon>
        <taxon>Craniata</taxon>
        <taxon>Vertebrata</taxon>
        <taxon>Euteleostomi</taxon>
        <taxon>Mammalia</taxon>
        <taxon>Eutheria</taxon>
        <taxon>Laurasiatheria</taxon>
        <taxon>Artiodactyla</taxon>
        <taxon>Tylopoda</taxon>
        <taxon>Camelidae</taxon>
        <taxon>Camelus</taxon>
    </lineage>
</organism>
<feature type="compositionally biased region" description="Basic and acidic residues" evidence="1">
    <location>
        <begin position="906"/>
        <end position="915"/>
    </location>
</feature>
<dbReference type="Proteomes" id="UP000299084">
    <property type="component" value="Unassembled WGS sequence"/>
</dbReference>
<feature type="compositionally biased region" description="Polar residues" evidence="1">
    <location>
        <begin position="629"/>
        <end position="638"/>
    </location>
</feature>
<feature type="region of interest" description="Disordered" evidence="1">
    <location>
        <begin position="1106"/>
        <end position="1131"/>
    </location>
</feature>